<feature type="signal peptide" evidence="2">
    <location>
        <begin position="1"/>
        <end position="19"/>
    </location>
</feature>
<gene>
    <name evidence="3" type="ORF">WA026_008204</name>
</gene>
<feature type="region of interest" description="Disordered" evidence="1">
    <location>
        <begin position="686"/>
        <end position="713"/>
    </location>
</feature>
<feature type="compositionally biased region" description="Polar residues" evidence="1">
    <location>
        <begin position="829"/>
        <end position="839"/>
    </location>
</feature>
<feature type="region of interest" description="Disordered" evidence="1">
    <location>
        <begin position="1509"/>
        <end position="1544"/>
    </location>
</feature>
<organism evidence="3 4">
    <name type="scientific">Henosepilachna vigintioctopunctata</name>
    <dbReference type="NCBI Taxonomy" id="420089"/>
    <lineage>
        <taxon>Eukaryota</taxon>
        <taxon>Metazoa</taxon>
        <taxon>Ecdysozoa</taxon>
        <taxon>Arthropoda</taxon>
        <taxon>Hexapoda</taxon>
        <taxon>Insecta</taxon>
        <taxon>Pterygota</taxon>
        <taxon>Neoptera</taxon>
        <taxon>Endopterygota</taxon>
        <taxon>Coleoptera</taxon>
        <taxon>Polyphaga</taxon>
        <taxon>Cucujiformia</taxon>
        <taxon>Coccinelloidea</taxon>
        <taxon>Coccinellidae</taxon>
        <taxon>Epilachninae</taxon>
        <taxon>Epilachnini</taxon>
        <taxon>Henosepilachna</taxon>
    </lineage>
</organism>
<feature type="region of interest" description="Disordered" evidence="1">
    <location>
        <begin position="943"/>
        <end position="963"/>
    </location>
</feature>
<evidence type="ECO:0000313" key="3">
    <source>
        <dbReference type="EMBL" id="KAK9870642.1"/>
    </source>
</evidence>
<dbReference type="EMBL" id="JARQZJ010000003">
    <property type="protein sequence ID" value="KAK9870642.1"/>
    <property type="molecule type" value="Genomic_DNA"/>
</dbReference>
<reference evidence="3 4" key="1">
    <citation type="submission" date="2023-03" db="EMBL/GenBank/DDBJ databases">
        <title>Genome insight into feeding habits of ladybird beetles.</title>
        <authorList>
            <person name="Li H.-S."/>
            <person name="Huang Y.-H."/>
            <person name="Pang H."/>
        </authorList>
    </citation>
    <scope>NUCLEOTIDE SEQUENCE [LARGE SCALE GENOMIC DNA]</scope>
    <source>
        <strain evidence="3">SYSU_2023b</strain>
        <tissue evidence="3">Whole body</tissue>
    </source>
</reference>
<proteinExistence type="predicted"/>
<evidence type="ECO:0000256" key="2">
    <source>
        <dbReference type="SAM" id="SignalP"/>
    </source>
</evidence>
<comment type="caution">
    <text evidence="3">The sequence shown here is derived from an EMBL/GenBank/DDBJ whole genome shotgun (WGS) entry which is preliminary data.</text>
</comment>
<keyword evidence="2" id="KW-0732">Signal</keyword>
<feature type="region of interest" description="Disordered" evidence="1">
    <location>
        <begin position="820"/>
        <end position="839"/>
    </location>
</feature>
<feature type="chain" id="PRO_5043486439" evidence="2">
    <location>
        <begin position="20"/>
        <end position="1544"/>
    </location>
</feature>
<sequence length="1544" mass="174057">MKFLLYIDILIAITVLVKSDETSLRIARQSGYFYDKPKITFEEGNSLSDNKKIRITSSKKPIYTPSTETVIGNDLSFQGDKNNYRIPIISLDSNKDKNKKVSSVRDDFLQYQKVTVKSPQISNTNFPSTSNQFGQRVTTQRSELINDDFNRPSINEEHKKIRFNTGVLQNGQYIKTKEVTPLPTVTSFTQSPFNVYNGGDDEKKINQETFSTVNKKPFPPLKPTVAPVKTISFNDGVSDFELDKTIGTNKIFTSYKPLPSLPSEVPASQIFIKQPQSPQILNTISTERFEGYSNSNPIKPTEISAQKVKPIEPIQTSKSVHYKPTLNPFISSTAQQPKQTISRVKSYEIPKLPSSPLPSYKVPQTSISVAPIFITNNITYTSSRTSSPRPFKLGFTEPSIKKPLSSQPLTYKTGVSVERSSVKVAEAPAFISQSPNYNLDRFSSTPQLPSYQTQKVIASKTPAKPGFQSQFYSPKTSETGKLPLTQSFAGYVYEIPKKTFEEKPSTNPLAKVSSFHAEKTKFPNAINIPYLQTSTFKPQTYTSSIPSSFHQFSKPSKQPFNLKPQQISNIKGPEITTSPNYKPFSGSQIPFQRPAFSTQIPLSTSTYRSTSLPQALKPIKTQSPTSYVYNKPKQTPITKTFTESSSYKPSQSIFNYKLNQNTTPRVPYSYEGQQFQAAFKPLEISSSSRPLNKPLQLPSSDRPAKIPTTDKNFDNFSLQSTQRPFTYEISKSPGYRPSQPILPYKPSQTKNQYKPFQTHIQDRTTQKSTFKSPEILSSLTPSYQPEKIVPHVTFTKTTHSLNYPQTQISNELIKTTNDIKPSQRLPSFPKTQNSPPLYKQSSISPFYGPKTISTYQPQKTFSNTKQPQILTTPNPIKSSFNQQNQIRFHKPSIAQSFNRPIPIQHIHEVSKVSQPQKFPSFSVPSEPPINILSKPILSPEPFLPSVSSSPKPPNPYTAPLSRYPPNKPIFQGPAYIPPLESSSKKPIIYKPSSFKPYIPVSTTEKTSIYAISTYKPYFSTSSTRKPFINTSFTYKIPVSSEKPYTSSKNIPYRPIISTEKPLLYTQSTYKTELSFGTTKKPFIYTGSTFKPYVPVKISQKPYIYETSSVRPFITTTKIKEPFTSTFNNFKPYIPNDTTEKHFSYASSTSKPFVIASTTKKPLIHTYSTKKPYLSEITQKPFIYGPPEYKPKPFVAINDTGKTFDQAFSTRKPYISFTTTQKPQTYAPSPYVTTKRKPFTIASTSPKPFIAVTSSQKPVTYSTYTYKPFVPVSVTQKPYFPVDSTTQSLIYTPSTRKPYVSSKKSEKPFTYATPIYKPFVPIDQSRELSTLKPYKTISTTGKPSSYKTSSPYRPFISISETKSTTAKPLAYTSSSFKPFVAVSSTRKSFTGIPESTTQKPFTYTIASTQKPFVTVSRTQKPSTYAPFSRKPATSTQKSFFYTSSLEPIIVTSTTQKPFIYDTSSYRPFTTSRITYKPFEPIYTTQKSITKISNTEDKSTSQSIFRTTAFGVPTRRPSTQHEDRGYLPPQPAGYFYPKPKIPFNSK</sequence>
<evidence type="ECO:0000256" key="1">
    <source>
        <dbReference type="SAM" id="MobiDB-lite"/>
    </source>
</evidence>
<accession>A0AAW1TIQ2</accession>
<protein>
    <submittedName>
        <fullName evidence="3">Uncharacterized protein</fullName>
    </submittedName>
</protein>
<dbReference type="Proteomes" id="UP001431783">
    <property type="component" value="Unassembled WGS sequence"/>
</dbReference>
<evidence type="ECO:0000313" key="4">
    <source>
        <dbReference type="Proteomes" id="UP001431783"/>
    </source>
</evidence>
<keyword evidence="4" id="KW-1185">Reference proteome</keyword>
<name>A0AAW1TIQ2_9CUCU</name>